<accession>A0A402CP88</accession>
<sequence length="509" mass="55020">MTGVYKRKQRFLTMRLTAFGALTLLAAPWSAHAQSPASFTYQNPMPRGVVDGLRDPYIVNVDGVWYMTGTAKPFFQFQYATLGANPGVPLYSSTDLKTWTYRGIIVPRVQGSWYQDNFWAPEIHVKSVNGVRRFYCTFNGDNADQNSPEGVGLAVANNITGPYTVLTPNAPLTYGNDGGIFTDSDGNDYLFIAGISAMPIDLANARVTGAAWPVLGPSPTPQWDGGTGVGVEDPDVIKIGATYYCFYSSWGCGYGAGYATATNIHGPWTKYAANPIYGAQNPAACAASGAAYTQAPNVPYREIGGGAPFVGPDGRWWLSAHFALINPDPATTQYWGWEQPGFDPLPFQNGAFLPQTPSWTAQSVPLPLTSGLYALTNAASGFALDDTNWATTAGNLIELWDAWYGPPQQWRFTLQPDGSYTLTSSLANMNIDDPNGLNTWGQHLQLWYPNGATAQNWLLSPQADGAYTLNNVAAGLALDDPNGLGPHGTLVQLWPANGAPAQEWRLTRQ</sequence>
<protein>
    <submittedName>
        <fullName evidence="5">Uncharacterized protein</fullName>
    </submittedName>
</protein>
<keyword evidence="2 4" id="KW-0378">Hydrolase</keyword>
<dbReference type="GO" id="GO:0004553">
    <property type="term" value="F:hydrolase activity, hydrolyzing O-glycosyl compounds"/>
    <property type="evidence" value="ECO:0007669"/>
    <property type="project" value="InterPro"/>
</dbReference>
<reference evidence="5 6" key="1">
    <citation type="journal article" date="2019" name="Int. J. Syst. Evol. Microbiol.">
        <title>Capsulimonas corticalis gen. nov., sp. nov., an aerobic capsulated bacterium, of a novel bacterial order, Capsulimonadales ord. nov., of the class Armatimonadia of the phylum Armatimonadetes.</title>
        <authorList>
            <person name="Li J."/>
            <person name="Kudo C."/>
            <person name="Tonouchi A."/>
        </authorList>
    </citation>
    <scope>NUCLEOTIDE SEQUENCE [LARGE SCALE GENOMIC DNA]</scope>
    <source>
        <strain evidence="5 6">AX-7</strain>
    </source>
</reference>
<name>A0A402CP88_9BACT</name>
<dbReference type="Proteomes" id="UP000287394">
    <property type="component" value="Chromosome"/>
</dbReference>
<evidence type="ECO:0000256" key="4">
    <source>
        <dbReference type="RuleBase" id="RU361187"/>
    </source>
</evidence>
<dbReference type="RefSeq" id="WP_165863884.1">
    <property type="nucleotide sequence ID" value="NZ_AP025739.1"/>
</dbReference>
<keyword evidence="3 4" id="KW-0326">Glycosidase</keyword>
<keyword evidence="6" id="KW-1185">Reference proteome</keyword>
<comment type="similarity">
    <text evidence="1 4">Belongs to the glycosyl hydrolase 43 family.</text>
</comment>
<evidence type="ECO:0000313" key="5">
    <source>
        <dbReference type="EMBL" id="BDI33084.1"/>
    </source>
</evidence>
<dbReference type="InterPro" id="IPR023296">
    <property type="entry name" value="Glyco_hydro_beta-prop_sf"/>
</dbReference>
<dbReference type="PANTHER" id="PTHR42812:SF5">
    <property type="entry name" value="ENDO-ARABINASE"/>
    <property type="match status" value="1"/>
</dbReference>
<organism evidence="5 6">
    <name type="scientific">Capsulimonas corticalis</name>
    <dbReference type="NCBI Taxonomy" id="2219043"/>
    <lineage>
        <taxon>Bacteria</taxon>
        <taxon>Bacillati</taxon>
        <taxon>Armatimonadota</taxon>
        <taxon>Armatimonadia</taxon>
        <taxon>Capsulimonadales</taxon>
        <taxon>Capsulimonadaceae</taxon>
        <taxon>Capsulimonas</taxon>
    </lineage>
</organism>
<dbReference type="SMART" id="SM00458">
    <property type="entry name" value="RICIN"/>
    <property type="match status" value="1"/>
</dbReference>
<dbReference type="InterPro" id="IPR051795">
    <property type="entry name" value="Glycosyl_Hydrlase_43"/>
</dbReference>
<dbReference type="InterPro" id="IPR000772">
    <property type="entry name" value="Ricin_B_lectin"/>
</dbReference>
<dbReference type="SUPFAM" id="SSF75005">
    <property type="entry name" value="Arabinanase/levansucrase/invertase"/>
    <property type="match status" value="1"/>
</dbReference>
<dbReference type="Gene3D" id="2.80.10.50">
    <property type="match status" value="1"/>
</dbReference>
<dbReference type="CDD" id="cd00161">
    <property type="entry name" value="beta-trefoil_Ricin-like"/>
    <property type="match status" value="1"/>
</dbReference>
<evidence type="ECO:0000313" key="6">
    <source>
        <dbReference type="Proteomes" id="UP000287394"/>
    </source>
</evidence>
<evidence type="ECO:0000256" key="3">
    <source>
        <dbReference type="ARBA" id="ARBA00023295"/>
    </source>
</evidence>
<dbReference type="PANTHER" id="PTHR42812">
    <property type="entry name" value="BETA-XYLOSIDASE"/>
    <property type="match status" value="1"/>
</dbReference>
<dbReference type="InterPro" id="IPR006710">
    <property type="entry name" value="Glyco_hydro_43"/>
</dbReference>
<dbReference type="EMBL" id="AP025739">
    <property type="protein sequence ID" value="BDI33084.1"/>
    <property type="molecule type" value="Genomic_DNA"/>
</dbReference>
<dbReference type="SUPFAM" id="SSF50370">
    <property type="entry name" value="Ricin B-like lectins"/>
    <property type="match status" value="1"/>
</dbReference>
<dbReference type="Pfam" id="PF04616">
    <property type="entry name" value="Glyco_hydro_43"/>
    <property type="match status" value="1"/>
</dbReference>
<dbReference type="InterPro" id="IPR035992">
    <property type="entry name" value="Ricin_B-like_lectins"/>
</dbReference>
<dbReference type="Pfam" id="PF14200">
    <property type="entry name" value="RicinB_lectin_2"/>
    <property type="match status" value="2"/>
</dbReference>
<dbReference type="Gene3D" id="2.115.10.20">
    <property type="entry name" value="Glycosyl hydrolase domain, family 43"/>
    <property type="match status" value="1"/>
</dbReference>
<dbReference type="KEGG" id="ccot:CCAX7_51350"/>
<gene>
    <name evidence="5" type="ORF">CCAX7_51350</name>
</gene>
<dbReference type="GO" id="GO:0005975">
    <property type="term" value="P:carbohydrate metabolic process"/>
    <property type="evidence" value="ECO:0007669"/>
    <property type="project" value="InterPro"/>
</dbReference>
<evidence type="ECO:0000256" key="2">
    <source>
        <dbReference type="ARBA" id="ARBA00022801"/>
    </source>
</evidence>
<dbReference type="AlphaFoldDB" id="A0A402CP88"/>
<proteinExistence type="inferred from homology"/>
<evidence type="ECO:0000256" key="1">
    <source>
        <dbReference type="ARBA" id="ARBA00009865"/>
    </source>
</evidence>
<dbReference type="PROSITE" id="PS50231">
    <property type="entry name" value="RICIN_B_LECTIN"/>
    <property type="match status" value="1"/>
</dbReference>